<dbReference type="PANTHER" id="PTHR36440:SF1">
    <property type="entry name" value="PUTATIVE (AFU_ORTHOLOGUE AFUA_8G07350)-RELATED"/>
    <property type="match status" value="1"/>
</dbReference>
<dbReference type="Pfam" id="PF07883">
    <property type="entry name" value="Cupin_2"/>
    <property type="match status" value="1"/>
</dbReference>
<evidence type="ECO:0000313" key="2">
    <source>
        <dbReference type="EMBL" id="MEX6686237.1"/>
    </source>
</evidence>
<dbReference type="SUPFAM" id="SSF51182">
    <property type="entry name" value="RmlC-like cupins"/>
    <property type="match status" value="1"/>
</dbReference>
<dbReference type="InterPro" id="IPR014710">
    <property type="entry name" value="RmlC-like_jellyroll"/>
</dbReference>
<organism evidence="2 3">
    <name type="scientific">Danxiaibacter flavus</name>
    <dbReference type="NCBI Taxonomy" id="3049108"/>
    <lineage>
        <taxon>Bacteria</taxon>
        <taxon>Pseudomonadati</taxon>
        <taxon>Bacteroidota</taxon>
        <taxon>Chitinophagia</taxon>
        <taxon>Chitinophagales</taxon>
        <taxon>Chitinophagaceae</taxon>
        <taxon>Danxiaibacter</taxon>
    </lineage>
</organism>
<dbReference type="InterPro" id="IPR053146">
    <property type="entry name" value="QDO-like"/>
</dbReference>
<dbReference type="InterPro" id="IPR013096">
    <property type="entry name" value="Cupin_2"/>
</dbReference>
<keyword evidence="3" id="KW-1185">Reference proteome</keyword>
<protein>
    <submittedName>
        <fullName evidence="2">Cupin domain-containing protein</fullName>
    </submittedName>
</protein>
<gene>
    <name evidence="2" type="ORF">QTN47_01960</name>
</gene>
<dbReference type="InterPro" id="IPR011051">
    <property type="entry name" value="RmlC_Cupin_sf"/>
</dbReference>
<dbReference type="Gene3D" id="2.60.120.10">
    <property type="entry name" value="Jelly Rolls"/>
    <property type="match status" value="1"/>
</dbReference>
<evidence type="ECO:0000259" key="1">
    <source>
        <dbReference type="Pfam" id="PF07883"/>
    </source>
</evidence>
<comment type="caution">
    <text evidence="2">The sequence shown here is derived from an EMBL/GenBank/DDBJ whole genome shotgun (WGS) entry which is preliminary data.</text>
</comment>
<dbReference type="EMBL" id="JAULBC010000001">
    <property type="protein sequence ID" value="MEX6686237.1"/>
    <property type="molecule type" value="Genomic_DNA"/>
</dbReference>
<sequence length="151" mass="16320">MHLLNKLKLFAEKSTSLRVLGDLYTFHITGDQTGGAFTITEGCIQPGSAPPRHIHHLEDEAFYVLDGQFSFVRGKQQIEAGAGHFIHIPKGTLHTFRNVGKTKGRLLTMLSPAGLEKYFFEIGSEATGSLPPNDPSVIEKVIGLASASTSG</sequence>
<evidence type="ECO:0000313" key="3">
    <source>
        <dbReference type="Proteomes" id="UP001560573"/>
    </source>
</evidence>
<accession>A0ABV3Z8Q2</accession>
<feature type="domain" description="Cupin type-2" evidence="1">
    <location>
        <begin position="43"/>
        <end position="108"/>
    </location>
</feature>
<name>A0ABV3Z8Q2_9BACT</name>
<dbReference type="RefSeq" id="WP_369327628.1">
    <property type="nucleotide sequence ID" value="NZ_JAULBC010000001.1"/>
</dbReference>
<dbReference type="PANTHER" id="PTHR36440">
    <property type="entry name" value="PUTATIVE (AFU_ORTHOLOGUE AFUA_8G07350)-RELATED"/>
    <property type="match status" value="1"/>
</dbReference>
<reference evidence="2 3" key="1">
    <citation type="submission" date="2023-07" db="EMBL/GenBank/DDBJ databases">
        <authorList>
            <person name="Lian W.-H."/>
        </authorList>
    </citation>
    <scope>NUCLEOTIDE SEQUENCE [LARGE SCALE GENOMIC DNA]</scope>
    <source>
        <strain evidence="2 3">SYSU DXS3180</strain>
    </source>
</reference>
<dbReference type="Proteomes" id="UP001560573">
    <property type="component" value="Unassembled WGS sequence"/>
</dbReference>
<proteinExistence type="predicted"/>